<accession>A0A507QU15</accession>
<feature type="compositionally biased region" description="Polar residues" evidence="8">
    <location>
        <begin position="1"/>
        <end position="14"/>
    </location>
</feature>
<comment type="caution">
    <text evidence="10">The sequence shown here is derived from an EMBL/GenBank/DDBJ whole genome shotgun (WGS) entry which is preliminary data.</text>
</comment>
<keyword evidence="3" id="KW-0862">Zinc</keyword>
<dbReference type="InterPro" id="IPR036864">
    <property type="entry name" value="Zn2-C6_fun-type_DNA-bd_sf"/>
</dbReference>
<dbReference type="GO" id="GO:0045944">
    <property type="term" value="P:positive regulation of transcription by RNA polymerase II"/>
    <property type="evidence" value="ECO:0007669"/>
    <property type="project" value="TreeGrafter"/>
</dbReference>
<dbReference type="GO" id="GO:0043565">
    <property type="term" value="F:sequence-specific DNA binding"/>
    <property type="evidence" value="ECO:0007669"/>
    <property type="project" value="TreeGrafter"/>
</dbReference>
<gene>
    <name evidence="10" type="ORF">MPDQ_007414</name>
</gene>
<dbReference type="Pfam" id="PF00172">
    <property type="entry name" value="Zn_clus"/>
    <property type="match status" value="1"/>
</dbReference>
<dbReference type="CDD" id="cd12148">
    <property type="entry name" value="fungal_TF_MHR"/>
    <property type="match status" value="1"/>
</dbReference>
<evidence type="ECO:0000256" key="3">
    <source>
        <dbReference type="ARBA" id="ARBA00022833"/>
    </source>
</evidence>
<dbReference type="SMART" id="SM00906">
    <property type="entry name" value="Fungal_trans"/>
    <property type="match status" value="1"/>
</dbReference>
<dbReference type="Proteomes" id="UP000319663">
    <property type="component" value="Unassembled WGS sequence"/>
</dbReference>
<feature type="compositionally biased region" description="Basic residues" evidence="8">
    <location>
        <begin position="925"/>
        <end position="937"/>
    </location>
</feature>
<dbReference type="PROSITE" id="PS50048">
    <property type="entry name" value="ZN2_CY6_FUNGAL_2"/>
    <property type="match status" value="1"/>
</dbReference>
<feature type="compositionally biased region" description="Low complexity" evidence="8">
    <location>
        <begin position="973"/>
        <end position="990"/>
    </location>
</feature>
<dbReference type="GO" id="GO:0008270">
    <property type="term" value="F:zinc ion binding"/>
    <property type="evidence" value="ECO:0007669"/>
    <property type="project" value="InterPro"/>
</dbReference>
<evidence type="ECO:0000256" key="7">
    <source>
        <dbReference type="ARBA" id="ARBA00023242"/>
    </source>
</evidence>
<dbReference type="SUPFAM" id="SSF57701">
    <property type="entry name" value="Zn2/Cys6 DNA-binding domain"/>
    <property type="match status" value="1"/>
</dbReference>
<evidence type="ECO:0000313" key="11">
    <source>
        <dbReference type="Proteomes" id="UP000319663"/>
    </source>
</evidence>
<feature type="compositionally biased region" description="Polar residues" evidence="8">
    <location>
        <begin position="263"/>
        <end position="275"/>
    </location>
</feature>
<dbReference type="GO" id="GO:0006351">
    <property type="term" value="P:DNA-templated transcription"/>
    <property type="evidence" value="ECO:0007669"/>
    <property type="project" value="InterPro"/>
</dbReference>
<name>A0A507QU15_MONPU</name>
<dbReference type="Pfam" id="PF04082">
    <property type="entry name" value="Fungal_trans"/>
    <property type="match status" value="1"/>
</dbReference>
<dbReference type="InterPro" id="IPR007219">
    <property type="entry name" value="XnlR_reg_dom"/>
</dbReference>
<feature type="region of interest" description="Disordered" evidence="8">
    <location>
        <begin position="971"/>
        <end position="995"/>
    </location>
</feature>
<keyword evidence="2" id="KW-0479">Metal-binding</keyword>
<feature type="region of interest" description="Disordered" evidence="8">
    <location>
        <begin position="246"/>
        <end position="278"/>
    </location>
</feature>
<protein>
    <recommendedName>
        <fullName evidence="9">Zn(2)-C6 fungal-type domain-containing protein</fullName>
    </recommendedName>
</protein>
<dbReference type="GO" id="GO:0000981">
    <property type="term" value="F:DNA-binding transcription factor activity, RNA polymerase II-specific"/>
    <property type="evidence" value="ECO:0007669"/>
    <property type="project" value="InterPro"/>
</dbReference>
<dbReference type="InterPro" id="IPR001138">
    <property type="entry name" value="Zn2Cys6_DnaBD"/>
</dbReference>
<feature type="region of interest" description="Disordered" evidence="8">
    <location>
        <begin position="908"/>
        <end position="952"/>
    </location>
</feature>
<evidence type="ECO:0000256" key="1">
    <source>
        <dbReference type="ARBA" id="ARBA00004123"/>
    </source>
</evidence>
<feature type="region of interest" description="Disordered" evidence="8">
    <location>
        <begin position="808"/>
        <end position="831"/>
    </location>
</feature>
<feature type="region of interest" description="Disordered" evidence="8">
    <location>
        <begin position="1"/>
        <end position="39"/>
    </location>
</feature>
<dbReference type="AlphaFoldDB" id="A0A507QU15"/>
<evidence type="ECO:0000256" key="8">
    <source>
        <dbReference type="SAM" id="MobiDB-lite"/>
    </source>
</evidence>
<evidence type="ECO:0000313" key="10">
    <source>
        <dbReference type="EMBL" id="TQB71638.1"/>
    </source>
</evidence>
<dbReference type="SMART" id="SM00066">
    <property type="entry name" value="GAL4"/>
    <property type="match status" value="1"/>
</dbReference>
<feature type="domain" description="Zn(2)-C6 fungal-type" evidence="9">
    <location>
        <begin position="70"/>
        <end position="111"/>
    </location>
</feature>
<feature type="compositionally biased region" description="Polar residues" evidence="8">
    <location>
        <begin position="808"/>
        <end position="819"/>
    </location>
</feature>
<dbReference type="Gene3D" id="4.10.240.10">
    <property type="entry name" value="Zn(2)-C6 fungal-type DNA-binding domain"/>
    <property type="match status" value="1"/>
</dbReference>
<evidence type="ECO:0000256" key="2">
    <source>
        <dbReference type="ARBA" id="ARBA00022723"/>
    </source>
</evidence>
<feature type="region of interest" description="Disordered" evidence="8">
    <location>
        <begin position="711"/>
        <end position="791"/>
    </location>
</feature>
<dbReference type="GO" id="GO:0005634">
    <property type="term" value="C:nucleus"/>
    <property type="evidence" value="ECO:0007669"/>
    <property type="project" value="UniProtKB-SubCell"/>
</dbReference>
<keyword evidence="7" id="KW-0539">Nucleus</keyword>
<dbReference type="PANTHER" id="PTHR47540">
    <property type="entry name" value="THIAMINE REPRESSIBLE GENES REGULATORY PROTEIN THI5"/>
    <property type="match status" value="1"/>
</dbReference>
<evidence type="ECO:0000256" key="6">
    <source>
        <dbReference type="ARBA" id="ARBA00023163"/>
    </source>
</evidence>
<dbReference type="STRING" id="5098.A0A507QU15"/>
<dbReference type="CDD" id="cd00067">
    <property type="entry name" value="GAL4"/>
    <property type="match status" value="1"/>
</dbReference>
<keyword evidence="6" id="KW-0804">Transcription</keyword>
<dbReference type="InterPro" id="IPR051711">
    <property type="entry name" value="Stress_Response_Reg"/>
</dbReference>
<comment type="subcellular location">
    <subcellularLocation>
        <location evidence="1">Nucleus</location>
    </subcellularLocation>
</comment>
<evidence type="ECO:0000256" key="5">
    <source>
        <dbReference type="ARBA" id="ARBA00023125"/>
    </source>
</evidence>
<dbReference type="PANTHER" id="PTHR47540:SF1">
    <property type="entry name" value="ACTIVATOR OF STRESS GENES 1-RELATED"/>
    <property type="match status" value="1"/>
</dbReference>
<keyword evidence="5" id="KW-0238">DNA-binding</keyword>
<evidence type="ECO:0000259" key="9">
    <source>
        <dbReference type="PROSITE" id="PS50048"/>
    </source>
</evidence>
<sequence>MPAQSSPLQSTPTENTEDDPTAASDSQYLHDDADASQSQDVLVRDGAPALDLKQIKGHNPMQKRRRVTRACDECRRKKIKCDGKQPCTHCSVYSYGDLPYFAVLFPLPCARANYRIECTYDQPSNRRNPAPQYIEALESRLHKAEALLRVVLPDLNLDDPRFDVHATEQLLAAIKKDKVAPSVAKPPAGTKPESGADPLEESLLESMVDNSGALDLDDQGNWDYHGHSSGLIFIRRLRNQLSNSDAQSALPNFRPPPQMLESPKSTLESPDSNVAPTHDLPSRAVARRLCRNALEVGCALMRFVHEPSFYAMFDRIYDTPPEQYTNQENSFLPFLYIVLGVGCLFSGNGEDTLDLSGYESAIGQGFHFFKAGRQLLDITDCRDLSSLQAICFMVIFLQSSAKLSTCYSYVGIALRSALRLGLHRKFTAKFNPVEQELRKRIFWVIRKMDVYASTLLGLPLMLSDDDIDQEYPLAIDDEFITPEGILPSPPDRTPLMAGANAHARLTDIIMKVVRYIYPVKNPKFRSKSDNSYMVSHSKIREIEQDLQTWMEELPSSLRPGTEVSPQLERVRQLLRIGYAHVQMIMYRPFLHYVSGGSQARGVDKRSYACAAACVSVSRNIVHITTGMHKRGLLSGSFWFTMYTTYFAILSLIFFVLENPDSPTAKDGVLKDAMEGKATLAGLAKKSMAADRCSQSLTCLFKHLPELLKNRQSTRNRANLKRPAPSDQVRSAQAPLEPGPPLKRVNTSSTPAISRPSRPESISNTPRNIEEVHSYNSTPRSYVPPTSDPTTEAFSIASDAFMTDRIDPSPTTSSYNSSMPSHEPSGLSFTQQSSNSNLPDLMPIMFPSEDPFAYPTQPMSTLEDDHFKHGNGATSTQLAFNPTSQPQTASGPIGLPTTGFENFNIPAFPNGNATGMNPVVSSHFRQPSHSHSHSHSRSHAATPVNGEGESPDLVSIPDQNFIFQSFSFPPQLMSAGQGSQQQQHQVPAGSGSQNFGMNMDGTRPIGTGIDMDMGNVPLDDIFGNATGRPTGSLAADEWIQWMV</sequence>
<evidence type="ECO:0000256" key="4">
    <source>
        <dbReference type="ARBA" id="ARBA00023015"/>
    </source>
</evidence>
<organism evidence="10 11">
    <name type="scientific">Monascus purpureus</name>
    <name type="common">Red mold</name>
    <name type="synonym">Monascus anka</name>
    <dbReference type="NCBI Taxonomy" id="5098"/>
    <lineage>
        <taxon>Eukaryota</taxon>
        <taxon>Fungi</taxon>
        <taxon>Dikarya</taxon>
        <taxon>Ascomycota</taxon>
        <taxon>Pezizomycotina</taxon>
        <taxon>Eurotiomycetes</taxon>
        <taxon>Eurotiomycetidae</taxon>
        <taxon>Eurotiales</taxon>
        <taxon>Aspergillaceae</taxon>
        <taxon>Monascus</taxon>
    </lineage>
</organism>
<reference evidence="10 11" key="1">
    <citation type="submission" date="2019-06" db="EMBL/GenBank/DDBJ databases">
        <title>Wine fermentation using esterase from Monascus purpureus.</title>
        <authorList>
            <person name="Geng C."/>
            <person name="Zhang Y."/>
        </authorList>
    </citation>
    <scope>NUCLEOTIDE SEQUENCE [LARGE SCALE GENOMIC DNA]</scope>
    <source>
        <strain evidence="10">HQ1</strain>
    </source>
</reference>
<proteinExistence type="predicted"/>
<keyword evidence="4" id="KW-0805">Transcription regulation</keyword>
<dbReference type="EMBL" id="VIFY01000078">
    <property type="protein sequence ID" value="TQB71638.1"/>
    <property type="molecule type" value="Genomic_DNA"/>
</dbReference>
<keyword evidence="11" id="KW-1185">Reference proteome</keyword>